<evidence type="ECO:0000256" key="2">
    <source>
        <dbReference type="ARBA" id="ARBA00022630"/>
    </source>
</evidence>
<keyword evidence="3 5" id="KW-0288">FMN</keyword>
<evidence type="ECO:0000256" key="5">
    <source>
        <dbReference type="HAMAP-Rule" id="MF_01984"/>
    </source>
</evidence>
<name>A0ABP8C855_9ACTN</name>
<dbReference type="Pfam" id="PF02441">
    <property type="entry name" value="Flavoprotein"/>
    <property type="match status" value="1"/>
</dbReference>
<organism evidence="7 8">
    <name type="scientific">Actinomadura meridiana</name>
    <dbReference type="NCBI Taxonomy" id="559626"/>
    <lineage>
        <taxon>Bacteria</taxon>
        <taxon>Bacillati</taxon>
        <taxon>Actinomycetota</taxon>
        <taxon>Actinomycetes</taxon>
        <taxon>Streptosporangiales</taxon>
        <taxon>Thermomonosporaceae</taxon>
        <taxon>Actinomadura</taxon>
    </lineage>
</organism>
<keyword evidence="8" id="KW-1185">Reference proteome</keyword>
<feature type="binding site" evidence="5">
    <location>
        <position position="127"/>
    </location>
    <ligand>
        <name>FMN</name>
        <dbReference type="ChEBI" id="CHEBI:58210"/>
    </ligand>
</feature>
<dbReference type="InterPro" id="IPR003382">
    <property type="entry name" value="Flavoprotein"/>
</dbReference>
<dbReference type="NCBIfam" id="TIGR00421">
    <property type="entry name" value="ubiX_pad"/>
    <property type="match status" value="1"/>
</dbReference>
<dbReference type="InterPro" id="IPR004507">
    <property type="entry name" value="UbiX-like"/>
</dbReference>
<keyword evidence="4 5" id="KW-0808">Transferase</keyword>
<gene>
    <name evidence="5" type="primary">ubiX</name>
    <name evidence="7" type="ORF">GCM10022254_42480</name>
</gene>
<keyword evidence="1 5" id="KW-0637">Prenyltransferase</keyword>
<dbReference type="NCBIfam" id="NF004685">
    <property type="entry name" value="PRK06029.1"/>
    <property type="match status" value="1"/>
</dbReference>
<comment type="caution">
    <text evidence="5">Lacks conserved residue(s) required for the propagation of feature annotation.</text>
</comment>
<comment type="catalytic activity">
    <reaction evidence="5">
        <text>dimethylallyl phosphate + FMNH2 = prenylated FMNH2 + phosphate</text>
        <dbReference type="Rhea" id="RHEA:37743"/>
        <dbReference type="ChEBI" id="CHEBI:43474"/>
        <dbReference type="ChEBI" id="CHEBI:57618"/>
        <dbReference type="ChEBI" id="CHEBI:87467"/>
        <dbReference type="ChEBI" id="CHEBI:88052"/>
        <dbReference type="EC" id="2.5.1.129"/>
    </reaction>
</comment>
<feature type="binding site" evidence="5">
    <location>
        <position position="173"/>
    </location>
    <ligand>
        <name>dimethylallyl phosphate</name>
        <dbReference type="ChEBI" id="CHEBI:88052"/>
    </ligand>
</feature>
<evidence type="ECO:0000313" key="7">
    <source>
        <dbReference type="EMBL" id="GAA4235362.1"/>
    </source>
</evidence>
<dbReference type="HAMAP" id="MF_01984">
    <property type="entry name" value="ubiX_pad"/>
    <property type="match status" value="1"/>
</dbReference>
<dbReference type="EC" id="2.5.1.129" evidence="5"/>
<evidence type="ECO:0000256" key="1">
    <source>
        <dbReference type="ARBA" id="ARBA00022602"/>
    </source>
</evidence>
<dbReference type="RefSeq" id="WP_344899246.1">
    <property type="nucleotide sequence ID" value="NZ_BAABAS010000012.1"/>
</dbReference>
<comment type="function">
    <text evidence="5">Flavin prenyltransferase that catalyzes the synthesis of the prenylated FMN cofactor (prenyl-FMN) for 4-hydroxy-3-polyprenylbenzoic acid decarboxylase UbiD. The prenyltransferase is metal-independent and links a dimethylallyl moiety from dimethylallyl monophosphate (DMAP) to the flavin N5 and C6 atoms of FMN.</text>
</comment>
<dbReference type="SUPFAM" id="SSF52507">
    <property type="entry name" value="Homo-oligomeric flavin-containing Cys decarboxylases, HFCD"/>
    <property type="match status" value="1"/>
</dbReference>
<evidence type="ECO:0000256" key="3">
    <source>
        <dbReference type="ARBA" id="ARBA00022643"/>
    </source>
</evidence>
<comment type="caution">
    <text evidence="7">The sequence shown here is derived from an EMBL/GenBank/DDBJ whole genome shotgun (WGS) entry which is preliminary data.</text>
</comment>
<feature type="domain" description="Flavoprotein" evidence="6">
    <location>
        <begin position="8"/>
        <end position="169"/>
    </location>
</feature>
<evidence type="ECO:0000313" key="8">
    <source>
        <dbReference type="Proteomes" id="UP001501710"/>
    </source>
</evidence>
<dbReference type="Proteomes" id="UP001501710">
    <property type="component" value="Unassembled WGS sequence"/>
</dbReference>
<keyword evidence="2 5" id="KW-0285">Flavoprotein</keyword>
<feature type="binding site" evidence="5">
    <location>
        <begin position="92"/>
        <end position="95"/>
    </location>
    <ligand>
        <name>FMN</name>
        <dbReference type="ChEBI" id="CHEBI:58210"/>
    </ligand>
</feature>
<dbReference type="EMBL" id="BAABAS010000012">
    <property type="protein sequence ID" value="GAA4235362.1"/>
    <property type="molecule type" value="Genomic_DNA"/>
</dbReference>
<feature type="binding site" evidence="5">
    <location>
        <position position="157"/>
    </location>
    <ligand>
        <name>dimethylallyl phosphate</name>
        <dbReference type="ChEBI" id="CHEBI:88052"/>
    </ligand>
</feature>
<feature type="binding site" evidence="5">
    <location>
        <begin position="15"/>
        <end position="17"/>
    </location>
    <ligand>
        <name>FMN</name>
        <dbReference type="ChEBI" id="CHEBI:58210"/>
    </ligand>
</feature>
<reference evidence="8" key="1">
    <citation type="journal article" date="2019" name="Int. J. Syst. Evol. Microbiol.">
        <title>The Global Catalogue of Microorganisms (GCM) 10K type strain sequencing project: providing services to taxonomists for standard genome sequencing and annotation.</title>
        <authorList>
            <consortium name="The Broad Institute Genomics Platform"/>
            <consortium name="The Broad Institute Genome Sequencing Center for Infectious Disease"/>
            <person name="Wu L."/>
            <person name="Ma J."/>
        </authorList>
    </citation>
    <scope>NUCLEOTIDE SEQUENCE [LARGE SCALE GENOMIC DNA]</scope>
    <source>
        <strain evidence="8">JCM 17440</strain>
    </source>
</reference>
<evidence type="ECO:0000256" key="4">
    <source>
        <dbReference type="ARBA" id="ARBA00022679"/>
    </source>
</evidence>
<comment type="similarity">
    <text evidence="5">Belongs to the UbiX/PAD1 family.</text>
</comment>
<protein>
    <recommendedName>
        <fullName evidence="5">Flavin prenyltransferase UbiX</fullName>
        <ecNumber evidence="5">2.5.1.129</ecNumber>
    </recommendedName>
</protein>
<dbReference type="Gene3D" id="3.40.50.1950">
    <property type="entry name" value="Flavin prenyltransferase-like"/>
    <property type="match status" value="1"/>
</dbReference>
<sequence length="190" mass="20033">MNGEGPRRLVVGISGATGIAYGVRVLELARKAGVETHLVVTPAGQQTRAYETNLSARDLSALADVTYRPADVGAAIASGSFPTGGMLVAPCSVRTLSAVAHCNNDNLLTRAADVTLKERRRLVLLVRETPLTLGHLRAMTAATESGAIVMPPVPAFYTHPASVDDIVDHTAARALDLFGIDVPDLPRWGE</sequence>
<accession>A0ABP8C855</accession>
<dbReference type="InterPro" id="IPR036551">
    <property type="entry name" value="Flavin_trans-like"/>
</dbReference>
<evidence type="ECO:0000259" key="6">
    <source>
        <dbReference type="Pfam" id="PF02441"/>
    </source>
</evidence>
<feature type="binding site" evidence="5">
    <location>
        <position position="41"/>
    </location>
    <ligand>
        <name>FMN</name>
        <dbReference type="ChEBI" id="CHEBI:58210"/>
    </ligand>
</feature>
<proteinExistence type="inferred from homology"/>